<protein>
    <recommendedName>
        <fullName evidence="3">Lipoprotein</fullName>
    </recommendedName>
</protein>
<sequence length="133" mass="14316">MRSRLSVFNLVVALGLVVLISTACSNKDSVFSRPPALTMRSHASVAAVADCIAARWRASARHLHRVRRDTIVTLQAQSFFSGVKIGVRLRPGSGATLVQFFERRVADPLYAAMVRACALPAGTIAPANVKRDG</sequence>
<dbReference type="Proteomes" id="UP000826462">
    <property type="component" value="Chromosome 2"/>
</dbReference>
<proteinExistence type="predicted"/>
<evidence type="ECO:0000313" key="2">
    <source>
        <dbReference type="Proteomes" id="UP000826462"/>
    </source>
</evidence>
<dbReference type="EMBL" id="CP080096">
    <property type="protein sequence ID" value="QYD73689.1"/>
    <property type="molecule type" value="Genomic_DNA"/>
</dbReference>
<accession>A0ABX8V371</accession>
<organism evidence="1 2">
    <name type="scientific">Paraburkholderia edwinii</name>
    <dbReference type="NCBI Taxonomy" id="2861782"/>
    <lineage>
        <taxon>Bacteria</taxon>
        <taxon>Pseudomonadati</taxon>
        <taxon>Pseudomonadota</taxon>
        <taxon>Betaproteobacteria</taxon>
        <taxon>Burkholderiales</taxon>
        <taxon>Burkholderiaceae</taxon>
        <taxon>Paraburkholderia</taxon>
    </lineage>
</organism>
<evidence type="ECO:0008006" key="3">
    <source>
        <dbReference type="Google" id="ProtNLM"/>
    </source>
</evidence>
<evidence type="ECO:0000313" key="1">
    <source>
        <dbReference type="EMBL" id="QYD73689.1"/>
    </source>
</evidence>
<reference evidence="1 2" key="1">
    <citation type="submission" date="2021-07" db="EMBL/GenBank/DDBJ databases">
        <title>Paraburkholderia edwinii protects Aspergillus sp. from phenazines by acting as a toxin sponge.</title>
        <authorList>
            <person name="Dahlstrom K.M."/>
            <person name="Newman D.K."/>
        </authorList>
    </citation>
    <scope>NUCLEOTIDE SEQUENCE [LARGE SCALE GENOMIC DNA]</scope>
    <source>
        <strain evidence="1 2">Pe01</strain>
    </source>
</reference>
<gene>
    <name evidence="1" type="ORF">KZJ38_29235</name>
</gene>
<dbReference type="PROSITE" id="PS51257">
    <property type="entry name" value="PROKAR_LIPOPROTEIN"/>
    <property type="match status" value="1"/>
</dbReference>
<keyword evidence="2" id="KW-1185">Reference proteome</keyword>
<name>A0ABX8V371_9BURK</name>
<dbReference type="RefSeq" id="WP_219803543.1">
    <property type="nucleotide sequence ID" value="NZ_CP080096.1"/>
</dbReference>